<name>A0ABU2BBQ0_9CORY</name>
<feature type="transmembrane region" description="Helical" evidence="2">
    <location>
        <begin position="290"/>
        <end position="312"/>
    </location>
</feature>
<feature type="domain" description="Htaa" evidence="4">
    <location>
        <begin position="45"/>
        <end position="241"/>
    </location>
</feature>
<proteinExistence type="predicted"/>
<evidence type="ECO:0000256" key="3">
    <source>
        <dbReference type="SAM" id="SignalP"/>
    </source>
</evidence>
<evidence type="ECO:0000313" key="6">
    <source>
        <dbReference type="Proteomes" id="UP001183619"/>
    </source>
</evidence>
<evidence type="ECO:0000313" key="5">
    <source>
        <dbReference type="EMBL" id="MDR7354814.1"/>
    </source>
</evidence>
<keyword evidence="2" id="KW-0812">Transmembrane</keyword>
<evidence type="ECO:0000259" key="4">
    <source>
        <dbReference type="Pfam" id="PF04213"/>
    </source>
</evidence>
<keyword evidence="2" id="KW-0472">Membrane</keyword>
<feature type="compositionally biased region" description="Polar residues" evidence="1">
    <location>
        <begin position="271"/>
        <end position="286"/>
    </location>
</feature>
<reference evidence="5 6" key="1">
    <citation type="submission" date="2023-07" db="EMBL/GenBank/DDBJ databases">
        <title>Sequencing the genomes of 1000 actinobacteria strains.</title>
        <authorList>
            <person name="Klenk H.-P."/>
        </authorList>
    </citation>
    <scope>NUCLEOTIDE SEQUENCE [LARGE SCALE GENOMIC DNA]</scope>
    <source>
        <strain evidence="5 6">DSM 44508</strain>
    </source>
</reference>
<feature type="signal peptide" evidence="3">
    <location>
        <begin position="1"/>
        <end position="29"/>
    </location>
</feature>
<sequence>MAIFNRTRVALAVSTALATAVLTPVAAHADDTLANCTLKGYEVESGTLKWGVKQSWRNYVKSAIAQGTWTSAGAVNEEGNTVADTAVGYAFNFEVDPKLSRIEGDGTSITKAIIGTKASTVKFTGHHGALSTQIESPYVEINGGTTKAGINYSGFYVAGKDMASYKDSDRIPENAVSGSGYIAQGTTSTWTLNEKDLKVQATGLRYTPQPGTDKKKHTAEGADVAFMGQYDSTHPMDDVALELKVKKVCLDGKPQPAHPGKPTKKGKDADTGNNTTPGDQGQNQSSGGKVAGIIAAIVAILAALAGVAAFFLPKMGLKF</sequence>
<dbReference type="Proteomes" id="UP001183619">
    <property type="component" value="Unassembled WGS sequence"/>
</dbReference>
<gene>
    <name evidence="5" type="ORF">J2S37_001352</name>
</gene>
<dbReference type="RefSeq" id="WP_277104967.1">
    <property type="nucleotide sequence ID" value="NZ_BAAAJS010000040.1"/>
</dbReference>
<keyword evidence="3" id="KW-0732">Signal</keyword>
<protein>
    <recommendedName>
        <fullName evidence="4">Htaa domain-containing protein</fullName>
    </recommendedName>
</protein>
<evidence type="ECO:0000256" key="2">
    <source>
        <dbReference type="SAM" id="Phobius"/>
    </source>
</evidence>
<accession>A0ABU2BBQ0</accession>
<feature type="chain" id="PRO_5046314652" description="Htaa domain-containing protein" evidence="3">
    <location>
        <begin position="30"/>
        <end position="319"/>
    </location>
</feature>
<organism evidence="5 6">
    <name type="scientific">Corynebacterium felinum</name>
    <dbReference type="NCBI Taxonomy" id="131318"/>
    <lineage>
        <taxon>Bacteria</taxon>
        <taxon>Bacillati</taxon>
        <taxon>Actinomycetota</taxon>
        <taxon>Actinomycetes</taxon>
        <taxon>Mycobacteriales</taxon>
        <taxon>Corynebacteriaceae</taxon>
        <taxon>Corynebacterium</taxon>
    </lineage>
</organism>
<dbReference type="Pfam" id="PF04213">
    <property type="entry name" value="HtaA"/>
    <property type="match status" value="1"/>
</dbReference>
<dbReference type="InterPro" id="IPR007331">
    <property type="entry name" value="Htaa"/>
</dbReference>
<keyword evidence="2" id="KW-1133">Transmembrane helix</keyword>
<comment type="caution">
    <text evidence="5">The sequence shown here is derived from an EMBL/GenBank/DDBJ whole genome shotgun (WGS) entry which is preliminary data.</text>
</comment>
<feature type="region of interest" description="Disordered" evidence="1">
    <location>
        <begin position="251"/>
        <end position="286"/>
    </location>
</feature>
<evidence type="ECO:0000256" key="1">
    <source>
        <dbReference type="SAM" id="MobiDB-lite"/>
    </source>
</evidence>
<keyword evidence="6" id="KW-1185">Reference proteome</keyword>
<dbReference type="EMBL" id="JAVDYF010000001">
    <property type="protein sequence ID" value="MDR7354814.1"/>
    <property type="molecule type" value="Genomic_DNA"/>
</dbReference>